<reference evidence="11" key="2">
    <citation type="submission" date="2025-08" db="UniProtKB">
        <authorList>
            <consortium name="Ensembl"/>
        </authorList>
    </citation>
    <scope>IDENTIFICATION</scope>
</reference>
<dbReference type="InterPro" id="IPR008428">
    <property type="entry name" value="Chond_GalNAc"/>
</dbReference>
<dbReference type="SUPFAM" id="SSF53448">
    <property type="entry name" value="Nucleotide-diphospho-sugar transferases"/>
    <property type="match status" value="1"/>
</dbReference>
<dbReference type="PANTHER" id="PTHR12369">
    <property type="entry name" value="CHONDROITIN SYNTHASE"/>
    <property type="match status" value="1"/>
</dbReference>
<evidence type="ECO:0000256" key="5">
    <source>
        <dbReference type="ARBA" id="ARBA00022968"/>
    </source>
</evidence>
<dbReference type="Proteomes" id="UP000694395">
    <property type="component" value="Chromosome 2"/>
</dbReference>
<evidence type="ECO:0000256" key="8">
    <source>
        <dbReference type="ARBA" id="ARBA00023136"/>
    </source>
</evidence>
<dbReference type="Ensembl" id="ENSOMYT00000027154.2">
    <property type="protein sequence ID" value="ENSOMYP00000024793.2"/>
    <property type="gene ID" value="ENSOMYG00000011634.2"/>
</dbReference>
<evidence type="ECO:0000256" key="2">
    <source>
        <dbReference type="ARBA" id="ARBA00009239"/>
    </source>
</evidence>
<comment type="subcellular location">
    <subcellularLocation>
        <location evidence="1 9">Golgi apparatus</location>
        <location evidence="1 9">Golgi stack membrane</location>
        <topology evidence="1 9">Single-pass type II membrane protein</topology>
    </subcellularLocation>
</comment>
<keyword evidence="5 9" id="KW-0735">Signal-anchor</keyword>
<dbReference type="AlphaFoldDB" id="A0A8C7VI92"/>
<evidence type="ECO:0000313" key="12">
    <source>
        <dbReference type="Proteomes" id="UP000694395"/>
    </source>
</evidence>
<dbReference type="InterPro" id="IPR029044">
    <property type="entry name" value="Nucleotide-diphossugar_trans"/>
</dbReference>
<dbReference type="GO" id="GO:0008376">
    <property type="term" value="F:acetylgalactosaminyltransferase activity"/>
    <property type="evidence" value="ECO:0007669"/>
    <property type="project" value="InterPro"/>
</dbReference>
<keyword evidence="12" id="KW-1185">Reference proteome</keyword>
<dbReference type="PANTHER" id="PTHR12369:SF46">
    <property type="entry name" value="N-ACETYL-BETA-GLUCOSAMINYL-GLYCOPROTEIN 4-BETA-N-ACETYLGALACTOSAMINYLTRANSFERASE 1"/>
    <property type="match status" value="1"/>
</dbReference>
<keyword evidence="8" id="KW-0472">Membrane</keyword>
<dbReference type="GeneTree" id="ENSGT01050000244857"/>
<evidence type="ECO:0000256" key="7">
    <source>
        <dbReference type="ARBA" id="ARBA00023034"/>
    </source>
</evidence>
<evidence type="ECO:0000256" key="6">
    <source>
        <dbReference type="ARBA" id="ARBA00022989"/>
    </source>
</evidence>
<evidence type="ECO:0000256" key="4">
    <source>
        <dbReference type="ARBA" id="ARBA00022692"/>
    </source>
</evidence>
<name>A0A8C7VI92_ONCMY</name>
<reference evidence="11" key="1">
    <citation type="submission" date="2020-07" db="EMBL/GenBank/DDBJ databases">
        <title>A long reads based de novo assembly of the rainbow trout Arlee double haploid line genome.</title>
        <authorList>
            <person name="Gao G."/>
            <person name="Palti Y."/>
        </authorList>
    </citation>
    <scope>NUCLEOTIDE SEQUENCE [LARGE SCALE GENOMIC DNA]</scope>
</reference>
<protein>
    <recommendedName>
        <fullName evidence="9">Hexosyltransferase</fullName>
        <ecNumber evidence="9">2.4.1.-</ecNumber>
    </recommendedName>
</protein>
<sequence length="706" mass="82066">MCVLLRASSVSPHAAELMQTNVKLWVPSLWSLFLSPQFKGQANLHVFEDWCGSSVAQLRKNLHFPLYPHVSILHVQFSVSSDDNSEFWVSPDESPLNARLLVYVGQLGTEWTAPGEFSKFRSQSSKSVHLISSRRYYFEILHKQDDKGSDHVEVGWRPFLPGLKYEVIDSAYISLYTDESSLKMNSVDHIPQTLASHSRPSSVEEQSQEHSHFSSQHGADMLKPDPRDTFYSTPMIQASHLENVLPACLYSPTYVVKDFPIARYQGLQFVYLSFIYPNDFTRLTHMERENKCFYRESPIYLEKFGFYKYMKIDEEDDDRPFFFPNPDGKYTHPLTHRYTYTYTRHIHTHPLTINFLCCHRFPGRGGRVNPMDFELLRSDWNDLRCNVSGNLQLAESEVVDVLAQYMEKLNERNGGIYTLLRIINVEKRRDSARGNRYLVELELMERGRNVVRLSEYIYLLLHRGRSPAPPTSTHPPAQPGPVMLQWRKDVMVHFVVPVKNQARWVQQFITDMEELHRQTKDDNFSIIIVDFESTDMDVEQALRESTVPRYEYLRREGNFERSAGLQIGVDTIEDNHSIAFLCDLHIHFPLNILESIRKHCVEGRLAFAPIVMRLGCGSSPLEPDGYWEVNGFGLFGIYKSDFDKIGGMNTEEFKDRWGGEDWELLDRVLQNGLEVERLRLRNFFHYYHSKRGMWNAQNKKTPKGGG</sequence>
<organism evidence="11 12">
    <name type="scientific">Oncorhynchus mykiss</name>
    <name type="common">Rainbow trout</name>
    <name type="synonym">Salmo gairdneri</name>
    <dbReference type="NCBI Taxonomy" id="8022"/>
    <lineage>
        <taxon>Eukaryota</taxon>
        <taxon>Metazoa</taxon>
        <taxon>Chordata</taxon>
        <taxon>Craniata</taxon>
        <taxon>Vertebrata</taxon>
        <taxon>Euteleostomi</taxon>
        <taxon>Actinopterygii</taxon>
        <taxon>Neopterygii</taxon>
        <taxon>Teleostei</taxon>
        <taxon>Protacanthopterygii</taxon>
        <taxon>Salmoniformes</taxon>
        <taxon>Salmonidae</taxon>
        <taxon>Salmoninae</taxon>
        <taxon>Oncorhynchus</taxon>
    </lineage>
</organism>
<keyword evidence="4" id="KW-0812">Transmembrane</keyword>
<accession>A0A8C7VI92</accession>
<keyword evidence="3 9" id="KW-0808">Transferase</keyword>
<evidence type="ECO:0000256" key="3">
    <source>
        <dbReference type="ARBA" id="ARBA00022679"/>
    </source>
</evidence>
<dbReference type="EC" id="2.4.1.-" evidence="9"/>
<evidence type="ECO:0000256" key="1">
    <source>
        <dbReference type="ARBA" id="ARBA00004447"/>
    </source>
</evidence>
<dbReference type="Gene3D" id="3.90.550.10">
    <property type="entry name" value="Spore Coat Polysaccharide Biosynthesis Protein SpsA, Chain A"/>
    <property type="match status" value="1"/>
</dbReference>
<evidence type="ECO:0000256" key="9">
    <source>
        <dbReference type="RuleBase" id="RU364016"/>
    </source>
</evidence>
<proteinExistence type="inferred from homology"/>
<keyword evidence="7 9" id="KW-0333">Golgi apparatus</keyword>
<evidence type="ECO:0000256" key="10">
    <source>
        <dbReference type="SAM" id="MobiDB-lite"/>
    </source>
</evidence>
<gene>
    <name evidence="11" type="primary">b4galnt4a</name>
</gene>
<dbReference type="GO" id="GO:0032580">
    <property type="term" value="C:Golgi cisterna membrane"/>
    <property type="evidence" value="ECO:0007669"/>
    <property type="project" value="UniProtKB-SubCell"/>
</dbReference>
<feature type="region of interest" description="Disordered" evidence="10">
    <location>
        <begin position="194"/>
        <end position="219"/>
    </location>
</feature>
<reference evidence="11" key="3">
    <citation type="submission" date="2025-09" db="UniProtKB">
        <authorList>
            <consortium name="Ensembl"/>
        </authorList>
    </citation>
    <scope>IDENTIFICATION</scope>
</reference>
<dbReference type="Pfam" id="PF05679">
    <property type="entry name" value="CHGN"/>
    <property type="match status" value="1"/>
</dbReference>
<evidence type="ECO:0000313" key="11">
    <source>
        <dbReference type="Ensembl" id="ENSOMYP00000024793.2"/>
    </source>
</evidence>
<dbReference type="InterPro" id="IPR051227">
    <property type="entry name" value="CS_glycosyltransferase"/>
</dbReference>
<keyword evidence="6" id="KW-1133">Transmembrane helix</keyword>
<comment type="similarity">
    <text evidence="2 9">Belongs to the chondroitin N-acetylgalactosaminyltransferase family.</text>
</comment>